<dbReference type="InterPro" id="IPR010259">
    <property type="entry name" value="S8pro/Inhibitor_I9"/>
</dbReference>
<evidence type="ECO:0000256" key="3">
    <source>
        <dbReference type="ARBA" id="ARBA00022801"/>
    </source>
</evidence>
<evidence type="ECO:0000256" key="4">
    <source>
        <dbReference type="ARBA" id="ARBA00022825"/>
    </source>
</evidence>
<name>A0A8B7YEJ8_ACAPL</name>
<dbReference type="KEGG" id="aplc:110979862"/>
<dbReference type="PROSITE" id="PS00137">
    <property type="entry name" value="SUBTILASE_HIS"/>
    <property type="match status" value="1"/>
</dbReference>
<keyword evidence="9" id="KW-1185">Reference proteome</keyword>
<dbReference type="Gene3D" id="3.30.70.80">
    <property type="entry name" value="Peptidase S8 propeptide/proteinase inhibitor I9"/>
    <property type="match status" value="1"/>
</dbReference>
<dbReference type="Pfam" id="PF05922">
    <property type="entry name" value="Inhibitor_I9"/>
    <property type="match status" value="1"/>
</dbReference>
<dbReference type="CDD" id="cd04077">
    <property type="entry name" value="Peptidases_S8_PCSK9_ProteinaseK_like"/>
    <property type="match status" value="1"/>
</dbReference>
<evidence type="ECO:0000259" key="7">
    <source>
        <dbReference type="Pfam" id="PF00082"/>
    </source>
</evidence>
<keyword evidence="4 5" id="KW-0720">Serine protease</keyword>
<dbReference type="PANTHER" id="PTHR43806:SF58">
    <property type="entry name" value="ALKALINE PROTEASE 1-RELATED"/>
    <property type="match status" value="1"/>
</dbReference>
<dbReference type="GO" id="GO:0006508">
    <property type="term" value="P:proteolysis"/>
    <property type="evidence" value="ECO:0007669"/>
    <property type="project" value="UniProtKB-KW"/>
</dbReference>
<dbReference type="InterPro" id="IPR036852">
    <property type="entry name" value="Peptidase_S8/S53_dom_sf"/>
</dbReference>
<sequence length="409" mass="43638">MYWDKASDSTMVSLLVVSTVLANTMAWVDLAPVYTVEEAYSPNRYIVILKEEVPAKRFAEDFQIQARDLGDANCKIINTFSSALNGFVAEMTEDCMATVRKNPSVRFLEEDSQVRVLPFDHIDNVHSLPLKSWGLDRLDQRNLPLDGVYNPDGTGEGVNVYVIDTGIRTTHEEFEGRAKIAYDVFGGNGQDCHGHGTHCAGIVGGALCGVAKKASIFGIRAMHCNGKASSSDLIKAIDWLVDHARSPAIASMSIGGAATEALDMAVKELMKAGVFVVTAAGNERADSCTRSPARVPEVLTVGAVSVTDTLATFSNYGTCVDVFAPGVSIVSAGISSDHAHMSMSGTSMACPHAAGAAAIQLSKNPNLTMQDLQRALIDNATPGVVLSERRQTPNRLLYVPDADEAGQGK</sequence>
<feature type="active site" description="Charge relay system" evidence="5">
    <location>
        <position position="195"/>
    </location>
</feature>
<organism evidence="9 10">
    <name type="scientific">Acanthaster planci</name>
    <name type="common">Crown-of-thorns starfish</name>
    <dbReference type="NCBI Taxonomy" id="133434"/>
    <lineage>
        <taxon>Eukaryota</taxon>
        <taxon>Metazoa</taxon>
        <taxon>Echinodermata</taxon>
        <taxon>Eleutherozoa</taxon>
        <taxon>Asterozoa</taxon>
        <taxon>Asteroidea</taxon>
        <taxon>Valvatacea</taxon>
        <taxon>Valvatida</taxon>
        <taxon>Acanthasteridae</taxon>
        <taxon>Acanthaster</taxon>
    </lineage>
</organism>
<dbReference type="InterPro" id="IPR050131">
    <property type="entry name" value="Peptidase_S8_subtilisin-like"/>
</dbReference>
<keyword evidence="3 5" id="KW-0378">Hydrolase</keyword>
<dbReference type="InterPro" id="IPR037045">
    <property type="entry name" value="S8pro/Inhibitor_I9_sf"/>
</dbReference>
<feature type="active site" description="Charge relay system" evidence="5">
    <location>
        <position position="347"/>
    </location>
</feature>
<dbReference type="InterPro" id="IPR034193">
    <property type="entry name" value="PCSK9_ProteinaseK-like"/>
</dbReference>
<evidence type="ECO:0000256" key="6">
    <source>
        <dbReference type="RuleBase" id="RU003355"/>
    </source>
</evidence>
<feature type="active site" description="Charge relay system" evidence="5">
    <location>
        <position position="164"/>
    </location>
</feature>
<reference evidence="10" key="1">
    <citation type="submission" date="2025-08" db="UniProtKB">
        <authorList>
            <consortium name="RefSeq"/>
        </authorList>
    </citation>
    <scope>IDENTIFICATION</scope>
</reference>
<dbReference type="SUPFAM" id="SSF54897">
    <property type="entry name" value="Protease propeptides/inhibitors"/>
    <property type="match status" value="1"/>
</dbReference>
<evidence type="ECO:0000313" key="10">
    <source>
        <dbReference type="RefSeq" id="XP_022091674.1"/>
    </source>
</evidence>
<dbReference type="RefSeq" id="XP_022091674.1">
    <property type="nucleotide sequence ID" value="XM_022235982.1"/>
</dbReference>
<dbReference type="InterPro" id="IPR015500">
    <property type="entry name" value="Peptidase_S8_subtilisin-rel"/>
</dbReference>
<dbReference type="InterPro" id="IPR023828">
    <property type="entry name" value="Peptidase_S8_Ser-AS"/>
</dbReference>
<dbReference type="PROSITE" id="PS00136">
    <property type="entry name" value="SUBTILASE_ASP"/>
    <property type="match status" value="1"/>
</dbReference>
<dbReference type="InterPro" id="IPR000209">
    <property type="entry name" value="Peptidase_S8/S53_dom"/>
</dbReference>
<accession>A0A8B7YEJ8</accession>
<protein>
    <submittedName>
        <fullName evidence="10">Uncharacterized protein LOC110979862</fullName>
    </submittedName>
</protein>
<dbReference type="InterPro" id="IPR022398">
    <property type="entry name" value="Peptidase_S8_His-AS"/>
</dbReference>
<dbReference type="Pfam" id="PF00082">
    <property type="entry name" value="Peptidase_S8"/>
    <property type="match status" value="1"/>
</dbReference>
<evidence type="ECO:0000256" key="2">
    <source>
        <dbReference type="ARBA" id="ARBA00022670"/>
    </source>
</evidence>
<dbReference type="PANTHER" id="PTHR43806">
    <property type="entry name" value="PEPTIDASE S8"/>
    <property type="match status" value="1"/>
</dbReference>
<dbReference type="FunFam" id="3.40.50.200:FF:000014">
    <property type="entry name" value="Proteinase K"/>
    <property type="match status" value="1"/>
</dbReference>
<dbReference type="GO" id="GO:0004252">
    <property type="term" value="F:serine-type endopeptidase activity"/>
    <property type="evidence" value="ECO:0007669"/>
    <property type="project" value="UniProtKB-UniRule"/>
</dbReference>
<dbReference type="OMA" id="GRMGVAN"/>
<dbReference type="PROSITE" id="PS00138">
    <property type="entry name" value="SUBTILASE_SER"/>
    <property type="match status" value="1"/>
</dbReference>
<dbReference type="Proteomes" id="UP000694845">
    <property type="component" value="Unplaced"/>
</dbReference>
<dbReference type="GO" id="GO:0005615">
    <property type="term" value="C:extracellular space"/>
    <property type="evidence" value="ECO:0007669"/>
    <property type="project" value="TreeGrafter"/>
</dbReference>
<keyword evidence="2 5" id="KW-0645">Protease</keyword>
<dbReference type="Gene3D" id="3.40.50.200">
    <property type="entry name" value="Peptidase S8/S53 domain"/>
    <property type="match status" value="1"/>
</dbReference>
<proteinExistence type="inferred from homology"/>
<evidence type="ECO:0000313" key="9">
    <source>
        <dbReference type="Proteomes" id="UP000694845"/>
    </source>
</evidence>
<evidence type="ECO:0000256" key="1">
    <source>
        <dbReference type="ARBA" id="ARBA00011073"/>
    </source>
</evidence>
<comment type="similarity">
    <text evidence="1 5 6">Belongs to the peptidase S8 family.</text>
</comment>
<feature type="domain" description="Inhibitor I9" evidence="8">
    <location>
        <begin position="44"/>
        <end position="115"/>
    </location>
</feature>
<dbReference type="SUPFAM" id="SSF52743">
    <property type="entry name" value="Subtilisin-like"/>
    <property type="match status" value="1"/>
</dbReference>
<gene>
    <name evidence="10" type="primary">LOC110979862</name>
</gene>
<evidence type="ECO:0000259" key="8">
    <source>
        <dbReference type="Pfam" id="PF05922"/>
    </source>
</evidence>
<feature type="domain" description="Peptidase S8/S53" evidence="7">
    <location>
        <begin position="155"/>
        <end position="383"/>
    </location>
</feature>
<dbReference type="PRINTS" id="PR00723">
    <property type="entry name" value="SUBTILISIN"/>
</dbReference>
<evidence type="ECO:0000256" key="5">
    <source>
        <dbReference type="PROSITE-ProRule" id="PRU01240"/>
    </source>
</evidence>
<dbReference type="GeneID" id="110979862"/>
<dbReference type="InterPro" id="IPR023827">
    <property type="entry name" value="Peptidase_S8_Asp-AS"/>
</dbReference>
<dbReference type="PROSITE" id="PS51892">
    <property type="entry name" value="SUBTILASE"/>
    <property type="match status" value="1"/>
</dbReference>
<dbReference type="OrthoDB" id="206201at2759"/>
<dbReference type="AlphaFoldDB" id="A0A8B7YEJ8"/>